<feature type="domain" description="Nuclear speckle splicing regulatory protein 1 N-terminal" evidence="4">
    <location>
        <begin position="69"/>
        <end position="187"/>
    </location>
</feature>
<keyword evidence="6" id="KW-1185">Reference proteome</keyword>
<evidence type="ECO:0000259" key="4">
    <source>
        <dbReference type="Pfam" id="PF09745"/>
    </source>
</evidence>
<comment type="similarity">
    <text evidence="1">Belongs to the NSRP1 family.</text>
</comment>
<dbReference type="AlphaFoldDB" id="A0A9Q5HVF2"/>
<dbReference type="EMBL" id="LNZH02000199">
    <property type="protein sequence ID" value="OCB86728.1"/>
    <property type="molecule type" value="Genomic_DNA"/>
</dbReference>
<dbReference type="Pfam" id="PF09745">
    <property type="entry name" value="NSRP1_N"/>
    <property type="match status" value="1"/>
</dbReference>
<feature type="region of interest" description="Disordered" evidence="3">
    <location>
        <begin position="165"/>
        <end position="186"/>
    </location>
</feature>
<feature type="region of interest" description="Disordered" evidence="3">
    <location>
        <begin position="1"/>
        <end position="51"/>
    </location>
</feature>
<feature type="region of interest" description="Disordered" evidence="3">
    <location>
        <begin position="211"/>
        <end position="231"/>
    </location>
</feature>
<dbReference type="InterPro" id="IPR053246">
    <property type="entry name" value="NS_splicing_regulatory_protein"/>
</dbReference>
<evidence type="ECO:0000256" key="1">
    <source>
        <dbReference type="ARBA" id="ARBA00010126"/>
    </source>
</evidence>
<organism evidence="5 6">
    <name type="scientific">Sanghuangporus baumii</name>
    <name type="common">Phellinus baumii</name>
    <dbReference type="NCBI Taxonomy" id="108892"/>
    <lineage>
        <taxon>Eukaryota</taxon>
        <taxon>Fungi</taxon>
        <taxon>Dikarya</taxon>
        <taxon>Basidiomycota</taxon>
        <taxon>Agaricomycotina</taxon>
        <taxon>Agaricomycetes</taxon>
        <taxon>Hymenochaetales</taxon>
        <taxon>Hymenochaetaceae</taxon>
        <taxon>Sanghuangporus</taxon>
    </lineage>
</organism>
<feature type="compositionally biased region" description="Basic and acidic residues" evidence="3">
    <location>
        <begin position="165"/>
        <end position="181"/>
    </location>
</feature>
<accession>A0A9Q5HVF2</accession>
<evidence type="ECO:0000256" key="2">
    <source>
        <dbReference type="ARBA" id="ARBA00023054"/>
    </source>
</evidence>
<dbReference type="GO" id="GO:0000381">
    <property type="term" value="P:regulation of alternative mRNA splicing, via spliceosome"/>
    <property type="evidence" value="ECO:0007669"/>
    <property type="project" value="InterPro"/>
</dbReference>
<evidence type="ECO:0000313" key="5">
    <source>
        <dbReference type="EMBL" id="OCB86728.1"/>
    </source>
</evidence>
<dbReference type="OrthoDB" id="446635at2759"/>
<evidence type="ECO:0000313" key="6">
    <source>
        <dbReference type="Proteomes" id="UP000757232"/>
    </source>
</evidence>
<feature type="region of interest" description="Disordered" evidence="3">
    <location>
        <begin position="275"/>
        <end position="392"/>
    </location>
</feature>
<protein>
    <recommendedName>
        <fullName evidence="4">Nuclear speckle splicing regulatory protein 1 N-terminal domain-containing protein</fullName>
    </recommendedName>
</protein>
<comment type="caution">
    <text evidence="5">The sequence shown here is derived from an EMBL/GenBank/DDBJ whole genome shotgun (WGS) entry which is preliminary data.</text>
</comment>
<sequence length="392" mass="44559">MKVSFSLNKPKTTTPGEAPSLKQPKAFASLEDDEPIDAAPTASSSKSATTNVNKALVAQAVPKVSKVQQKRTEAAMKVDDTVFQYDEVWEKMQAAKEKQKQFKAVEAQVRKPKYINSLLQAATVRKLDHLRAEEKMIQREREAEGDEFADKEQFVTQAYRDQMAEVRKAEEEEKKHEEAEKAKRKTTTGMSYFYRQLLEQNEQEHSATVAAAEDKKRGPLGPENLTIHKPVDYKPVSDLELAQRAREEGKDVELNDDNQIVDKRDLLSAGLNLSLPNTRHLGLGSKKPKTGSNDPDKDQVMTHTAVGTAASQREINERRRREIQRQLAEEKERTAAERERLEREREQRVVAKRNTEEDVQSARQRYLGRKRRKLEEAQAQEADALQNGRAGS</sequence>
<dbReference type="InterPro" id="IPR018612">
    <property type="entry name" value="NSRP1_N"/>
</dbReference>
<feature type="compositionally biased region" description="Low complexity" evidence="3">
    <location>
        <begin position="377"/>
        <end position="386"/>
    </location>
</feature>
<keyword evidence="2" id="KW-0175">Coiled coil</keyword>
<feature type="compositionally biased region" description="Low complexity" evidence="3">
    <location>
        <begin position="38"/>
        <end position="50"/>
    </location>
</feature>
<evidence type="ECO:0000256" key="3">
    <source>
        <dbReference type="SAM" id="MobiDB-lite"/>
    </source>
</evidence>
<name>A0A9Q5HVF2_SANBA</name>
<feature type="compositionally biased region" description="Basic and acidic residues" evidence="3">
    <location>
        <begin position="314"/>
        <end position="356"/>
    </location>
</feature>
<proteinExistence type="inferred from homology"/>
<reference evidence="5" key="1">
    <citation type="submission" date="2016-06" db="EMBL/GenBank/DDBJ databases">
        <title>Draft Genome sequence of the fungus Inonotus baumii.</title>
        <authorList>
            <person name="Zhu H."/>
            <person name="Lin W."/>
        </authorList>
    </citation>
    <scope>NUCLEOTIDE SEQUENCE</scope>
    <source>
        <strain evidence="5">821</strain>
    </source>
</reference>
<dbReference type="PANTHER" id="PTHR47845">
    <property type="entry name" value="NUCLEAR SPECKLE SPLICING REGULATORY PROTEIN 1 HOMOLOG"/>
    <property type="match status" value="1"/>
</dbReference>
<feature type="compositionally biased region" description="Polar residues" evidence="3">
    <location>
        <begin position="1"/>
        <end position="15"/>
    </location>
</feature>
<dbReference type="Proteomes" id="UP000757232">
    <property type="component" value="Unassembled WGS sequence"/>
</dbReference>
<gene>
    <name evidence="5" type="ORF">A7U60_g6187</name>
</gene>
<dbReference type="PANTHER" id="PTHR47845:SF1">
    <property type="entry name" value="NUCLEAR SPECKLE SPLICING REGULATORY PROTEIN 1 HOMOLOG"/>
    <property type="match status" value="1"/>
</dbReference>